<evidence type="ECO:0000313" key="1">
    <source>
        <dbReference type="EMBL" id="MWN21324.1"/>
    </source>
</evidence>
<comment type="caution">
    <text evidence="1">The sequence shown here is derived from an EMBL/GenBank/DDBJ whole genome shotgun (WGS) entry which is preliminary data.</text>
</comment>
<proteinExistence type="predicted"/>
<gene>
    <name evidence="1" type="ORF">GQS40_06515</name>
</gene>
<dbReference type="Proteomes" id="UP000478636">
    <property type="component" value="Unassembled WGS sequence"/>
</dbReference>
<organism evidence="1 2">
    <name type="scientific">Leuconostoc lactis</name>
    <dbReference type="NCBI Taxonomy" id="1246"/>
    <lineage>
        <taxon>Bacteria</taxon>
        <taxon>Bacillati</taxon>
        <taxon>Bacillota</taxon>
        <taxon>Bacilli</taxon>
        <taxon>Lactobacillales</taxon>
        <taxon>Lactobacillaceae</taxon>
        <taxon>Leuconostoc</taxon>
    </lineage>
</organism>
<evidence type="ECO:0000313" key="2">
    <source>
        <dbReference type="Proteomes" id="UP000478636"/>
    </source>
</evidence>
<dbReference type="RefSeq" id="WP_227784152.1">
    <property type="nucleotide sequence ID" value="NZ_DAISQN010000011.1"/>
</dbReference>
<accession>A0A6L7AAQ4</accession>
<protein>
    <submittedName>
        <fullName evidence="1">Uncharacterized protein</fullName>
    </submittedName>
</protein>
<sequence>MKYDVRIDGETQYKFDTLAEAKEKAGNLNATFSLTSPDKKAIVIRDYGK</sequence>
<dbReference type="AlphaFoldDB" id="A0A6L7AAQ4"/>
<name>A0A6L7AAQ4_LEULA</name>
<reference evidence="1 2" key="1">
    <citation type="submission" date="2019-12" db="EMBL/GenBank/DDBJ databases">
        <title>Complete genome sequence of Leuconostoc lactis strain AVN1 provides insights into metabolic potential.</title>
        <authorList>
            <person name="Besrour N."/>
            <person name="Najjari A."/>
            <person name="Fhoula I."/>
            <person name="Jaballah S."/>
            <person name="Klibi N."/>
            <person name="Ouzari H.I."/>
        </authorList>
    </citation>
    <scope>NUCLEOTIDE SEQUENCE [LARGE SCALE GENOMIC DNA]</scope>
    <source>
        <strain evidence="1 2">AVN1</strain>
    </source>
</reference>
<dbReference type="EMBL" id="WSZI01000013">
    <property type="protein sequence ID" value="MWN21324.1"/>
    <property type="molecule type" value="Genomic_DNA"/>
</dbReference>